<gene>
    <name evidence="3" type="ORF">GCM10009020_06840</name>
</gene>
<evidence type="ECO:0000256" key="1">
    <source>
        <dbReference type="SAM" id="MobiDB-lite"/>
    </source>
</evidence>
<comment type="caution">
    <text evidence="3">The sequence shown here is derived from an EMBL/GenBank/DDBJ whole genome shotgun (WGS) entry which is preliminary data.</text>
</comment>
<dbReference type="RefSeq" id="WP_343772459.1">
    <property type="nucleotide sequence ID" value="NZ_BAAADV010000001.1"/>
</dbReference>
<feature type="compositionally biased region" description="Polar residues" evidence="1">
    <location>
        <begin position="1"/>
        <end position="11"/>
    </location>
</feature>
<evidence type="ECO:0000259" key="2">
    <source>
        <dbReference type="Pfam" id="PF01882"/>
    </source>
</evidence>
<dbReference type="PANTHER" id="PTHR33608:SF6">
    <property type="entry name" value="BLL2464 PROTEIN"/>
    <property type="match status" value="1"/>
</dbReference>
<accession>A0AAV3T5R7</accession>
<protein>
    <submittedName>
        <fullName evidence="3">DUF58 domain-containing protein</fullName>
    </submittedName>
</protein>
<dbReference type="EMBL" id="BAAADV010000001">
    <property type="protein sequence ID" value="GAA0664563.1"/>
    <property type="molecule type" value="Genomic_DNA"/>
</dbReference>
<reference evidence="3 4" key="1">
    <citation type="journal article" date="2019" name="Int. J. Syst. Evol. Microbiol.">
        <title>The Global Catalogue of Microorganisms (GCM) 10K type strain sequencing project: providing services to taxonomists for standard genome sequencing and annotation.</title>
        <authorList>
            <consortium name="The Broad Institute Genomics Platform"/>
            <consortium name="The Broad Institute Genome Sequencing Center for Infectious Disease"/>
            <person name="Wu L."/>
            <person name="Ma J."/>
        </authorList>
    </citation>
    <scope>NUCLEOTIDE SEQUENCE [LARGE SCALE GENOMIC DNA]</scope>
    <source>
        <strain evidence="3 4">JCM 16328</strain>
    </source>
</reference>
<keyword evidence="4" id="KW-1185">Reference proteome</keyword>
<evidence type="ECO:0000313" key="4">
    <source>
        <dbReference type="Proteomes" id="UP001500420"/>
    </source>
</evidence>
<sequence>MTGSDTATTASIEEEPSTQDRSDRSGRREPGSRTDATASGPADRTTSRSDRTGPSNDRYEPLDDRSDPRSARATRSAFDSTVEHVPRLSGAVWIGLGLAAIGIATRTPVLVVGATIPLWYLAYAAVTGMGEVDVAVARECPRVVTEAGERVSIELTVENVGEDPISDLRVVDGVPEELAVVEGSPRACVALGPGERATVEYELAAKRGTHRFEAPTLRARNLVGTVVETGEIDASGTEEIVCELPVEDVPLDGRTSHRTGRVTADEGGSGVEFRAIREYQRGDPIRSIDWRRYARSGDLTTVEYRAERAATVGLVVDARPETYLAPESGGATAAATAAYAAERALERLADAASPICLLAATDEAEAPIGPGTDTETLQRARGRLEELRTGESTGPVRSSIYSDAWSVRPAEVGEAAFDRLPDGATVLVFSPALDDFPANLCRGLARRGYDVTLVSPDVTDGDDSMLGVRRIQRADRLRSLRSERIDVVDWDRDRPLGASLGAAIAGGDGL</sequence>
<feature type="domain" description="DUF58" evidence="2">
    <location>
        <begin position="276"/>
        <end position="379"/>
    </location>
</feature>
<dbReference type="Pfam" id="PF01882">
    <property type="entry name" value="DUF58"/>
    <property type="match status" value="1"/>
</dbReference>
<dbReference type="AlphaFoldDB" id="A0AAV3T5R7"/>
<feature type="compositionally biased region" description="Basic and acidic residues" evidence="1">
    <location>
        <begin position="45"/>
        <end position="70"/>
    </location>
</feature>
<dbReference type="InterPro" id="IPR002881">
    <property type="entry name" value="DUF58"/>
</dbReference>
<organism evidence="3 4">
    <name type="scientific">Natronoarchaeum mannanilyticum</name>
    <dbReference type="NCBI Taxonomy" id="926360"/>
    <lineage>
        <taxon>Archaea</taxon>
        <taxon>Methanobacteriati</taxon>
        <taxon>Methanobacteriota</taxon>
        <taxon>Stenosarchaea group</taxon>
        <taxon>Halobacteria</taxon>
        <taxon>Halobacteriales</taxon>
        <taxon>Natronoarchaeaceae</taxon>
    </lineage>
</organism>
<dbReference type="Proteomes" id="UP001500420">
    <property type="component" value="Unassembled WGS sequence"/>
</dbReference>
<proteinExistence type="predicted"/>
<feature type="compositionally biased region" description="Basic and acidic residues" evidence="1">
    <location>
        <begin position="18"/>
        <end position="32"/>
    </location>
</feature>
<name>A0AAV3T5R7_9EURY</name>
<evidence type="ECO:0000313" key="3">
    <source>
        <dbReference type="EMBL" id="GAA0664563.1"/>
    </source>
</evidence>
<dbReference type="PANTHER" id="PTHR33608">
    <property type="entry name" value="BLL2464 PROTEIN"/>
    <property type="match status" value="1"/>
</dbReference>
<feature type="region of interest" description="Disordered" evidence="1">
    <location>
        <begin position="1"/>
        <end position="81"/>
    </location>
</feature>